<gene>
    <name evidence="2" type="ORF">R1flu_009950</name>
</gene>
<dbReference type="Proteomes" id="UP001605036">
    <property type="component" value="Unassembled WGS sequence"/>
</dbReference>
<reference evidence="2 3" key="1">
    <citation type="submission" date="2024-09" db="EMBL/GenBank/DDBJ databases">
        <title>Chromosome-scale assembly of Riccia fluitans.</title>
        <authorList>
            <person name="Paukszto L."/>
            <person name="Sawicki J."/>
            <person name="Karawczyk K."/>
            <person name="Piernik-Szablinska J."/>
            <person name="Szczecinska M."/>
            <person name="Mazdziarz M."/>
        </authorList>
    </citation>
    <scope>NUCLEOTIDE SEQUENCE [LARGE SCALE GENOMIC DNA]</scope>
    <source>
        <strain evidence="2">Rf_01</strain>
        <tissue evidence="2">Aerial parts of the thallus</tissue>
    </source>
</reference>
<name>A0ABD1Z4G6_9MARC</name>
<proteinExistence type="predicted"/>
<feature type="compositionally biased region" description="Basic and acidic residues" evidence="1">
    <location>
        <begin position="1"/>
        <end position="22"/>
    </location>
</feature>
<dbReference type="EMBL" id="JBHFFA010000002">
    <property type="protein sequence ID" value="KAL2642363.1"/>
    <property type="molecule type" value="Genomic_DNA"/>
</dbReference>
<feature type="region of interest" description="Disordered" evidence="1">
    <location>
        <begin position="1"/>
        <end position="27"/>
    </location>
</feature>
<evidence type="ECO:0000313" key="3">
    <source>
        <dbReference type="Proteomes" id="UP001605036"/>
    </source>
</evidence>
<evidence type="ECO:0000256" key="1">
    <source>
        <dbReference type="SAM" id="MobiDB-lite"/>
    </source>
</evidence>
<sequence length="81" mass="9048">MTGEAKEAAIKGKKQTDQHNSDEEMQSDICMQNLEKEQRTLNVCLGPVAMPAEENDNILRVGLEAGAEHKQRELLLESKPE</sequence>
<dbReference type="AlphaFoldDB" id="A0ABD1Z4G6"/>
<keyword evidence="3" id="KW-1185">Reference proteome</keyword>
<accession>A0ABD1Z4G6</accession>
<comment type="caution">
    <text evidence="2">The sequence shown here is derived from an EMBL/GenBank/DDBJ whole genome shotgun (WGS) entry which is preliminary data.</text>
</comment>
<protein>
    <submittedName>
        <fullName evidence="2">Uncharacterized protein</fullName>
    </submittedName>
</protein>
<evidence type="ECO:0000313" key="2">
    <source>
        <dbReference type="EMBL" id="KAL2642363.1"/>
    </source>
</evidence>
<organism evidence="2 3">
    <name type="scientific">Riccia fluitans</name>
    <dbReference type="NCBI Taxonomy" id="41844"/>
    <lineage>
        <taxon>Eukaryota</taxon>
        <taxon>Viridiplantae</taxon>
        <taxon>Streptophyta</taxon>
        <taxon>Embryophyta</taxon>
        <taxon>Marchantiophyta</taxon>
        <taxon>Marchantiopsida</taxon>
        <taxon>Marchantiidae</taxon>
        <taxon>Marchantiales</taxon>
        <taxon>Ricciaceae</taxon>
        <taxon>Riccia</taxon>
    </lineage>
</organism>